<dbReference type="AlphaFoldDB" id="A0A519BAW3"/>
<feature type="transmembrane region" description="Helical" evidence="1">
    <location>
        <begin position="16"/>
        <end position="34"/>
    </location>
</feature>
<evidence type="ECO:0000256" key="1">
    <source>
        <dbReference type="SAM" id="Phobius"/>
    </source>
</evidence>
<protein>
    <recommendedName>
        <fullName evidence="4">Type II secretion system protein GspG C-terminal domain-containing protein</fullName>
    </recommendedName>
</protein>
<sequence length="127" mass="14842">MNIVINKNSETSFENIIVLIMVFVLVVISIHQYLKITKYAKIAAYKEDVQEINTALILYRLKYGRFPENLSILAKSGYLKKRIINGKIQYIKNKFIKNIKVDNKGYPLSPLGKRFIYDKKEGRILTR</sequence>
<dbReference type="SUPFAM" id="SSF54523">
    <property type="entry name" value="Pili subunits"/>
    <property type="match status" value="1"/>
</dbReference>
<name>A0A519BAW3_9DELT</name>
<dbReference type="Gene3D" id="3.30.700.10">
    <property type="entry name" value="Glycoprotein, Type 4 Pilin"/>
    <property type="match status" value="1"/>
</dbReference>
<accession>A0A519BAW3</accession>
<evidence type="ECO:0000313" key="2">
    <source>
        <dbReference type="EMBL" id="RZD14423.1"/>
    </source>
</evidence>
<organism evidence="2 3">
    <name type="scientific">Candidatus Acidulodesulfobacterium ferriphilum</name>
    <dbReference type="NCBI Taxonomy" id="2597223"/>
    <lineage>
        <taxon>Bacteria</taxon>
        <taxon>Deltaproteobacteria</taxon>
        <taxon>Candidatus Acidulodesulfobacterales</taxon>
        <taxon>Candidatus Acidulodesulfobacterium</taxon>
    </lineage>
</organism>
<reference evidence="2 3" key="1">
    <citation type="submission" date="2019-01" db="EMBL/GenBank/DDBJ databases">
        <title>Insights into ecological role of a new deltaproteobacterial order Candidatus Sinidesulfobacterales (Sva0485) by metagenomics and metatranscriptomics.</title>
        <authorList>
            <person name="Tan S."/>
            <person name="Liu J."/>
            <person name="Fang Y."/>
            <person name="Hedlund B.P."/>
            <person name="Lian Z.H."/>
            <person name="Huang L.Y."/>
            <person name="Li J.T."/>
            <person name="Huang L.N."/>
            <person name="Li W.J."/>
            <person name="Jiang H.C."/>
            <person name="Dong H.L."/>
            <person name="Shu W.S."/>
        </authorList>
    </citation>
    <scope>NUCLEOTIDE SEQUENCE [LARGE SCALE GENOMIC DNA]</scope>
    <source>
        <strain evidence="2">AP3</strain>
    </source>
</reference>
<dbReference type="EMBL" id="SGBD01000002">
    <property type="protein sequence ID" value="RZD14423.1"/>
    <property type="molecule type" value="Genomic_DNA"/>
</dbReference>
<dbReference type="InterPro" id="IPR045584">
    <property type="entry name" value="Pilin-like"/>
</dbReference>
<proteinExistence type="predicted"/>
<comment type="caution">
    <text evidence="2">The sequence shown here is derived from an EMBL/GenBank/DDBJ whole genome shotgun (WGS) entry which is preliminary data.</text>
</comment>
<keyword evidence="1" id="KW-1133">Transmembrane helix</keyword>
<evidence type="ECO:0008006" key="4">
    <source>
        <dbReference type="Google" id="ProtNLM"/>
    </source>
</evidence>
<keyword evidence="1" id="KW-0472">Membrane</keyword>
<gene>
    <name evidence="2" type="ORF">EVJ47_04445</name>
</gene>
<dbReference type="Proteomes" id="UP000320813">
    <property type="component" value="Unassembled WGS sequence"/>
</dbReference>
<keyword evidence="1" id="KW-0812">Transmembrane</keyword>
<evidence type="ECO:0000313" key="3">
    <source>
        <dbReference type="Proteomes" id="UP000320813"/>
    </source>
</evidence>